<proteinExistence type="predicted"/>
<dbReference type="PROSITE" id="PS51698">
    <property type="entry name" value="U_BOX"/>
    <property type="match status" value="1"/>
</dbReference>
<reference evidence="7 8" key="1">
    <citation type="journal article" date="2023" name="Hortic Res">
        <title>The complete reference genome for grapevine (Vitis vinifera L.) genetics and breeding.</title>
        <authorList>
            <person name="Shi X."/>
            <person name="Cao S."/>
            <person name="Wang X."/>
            <person name="Huang S."/>
            <person name="Wang Y."/>
            <person name="Liu Z."/>
            <person name="Liu W."/>
            <person name="Leng X."/>
            <person name="Peng Y."/>
            <person name="Wang N."/>
            <person name="Wang Y."/>
            <person name="Ma Z."/>
            <person name="Xu X."/>
            <person name="Zhang F."/>
            <person name="Xue H."/>
            <person name="Zhong H."/>
            <person name="Wang Y."/>
            <person name="Zhang K."/>
            <person name="Velt A."/>
            <person name="Avia K."/>
            <person name="Holtgrawe D."/>
            <person name="Grimplet J."/>
            <person name="Matus J.T."/>
            <person name="Ware D."/>
            <person name="Wu X."/>
            <person name="Wang H."/>
            <person name="Liu C."/>
            <person name="Fang Y."/>
            <person name="Rustenholz C."/>
            <person name="Cheng Z."/>
            <person name="Xiao H."/>
            <person name="Zhou Y."/>
        </authorList>
    </citation>
    <scope>NUCLEOTIDE SEQUENCE [LARGE SCALE GENOMIC DNA]</scope>
    <source>
        <strain evidence="8">cv. Pinot noir / PN40024</strain>
        <tissue evidence="7">Leaf</tissue>
    </source>
</reference>
<gene>
    <name evidence="7" type="ORF">VitviT2T_005952</name>
</gene>
<dbReference type="InterPro" id="IPR011989">
    <property type="entry name" value="ARM-like"/>
</dbReference>
<dbReference type="InterPro" id="IPR003613">
    <property type="entry name" value="Ubox_domain"/>
</dbReference>
<feature type="domain" description="U-box" evidence="6">
    <location>
        <begin position="7"/>
        <end position="81"/>
    </location>
</feature>
<dbReference type="SUPFAM" id="SSF57850">
    <property type="entry name" value="RING/U-box"/>
    <property type="match status" value="1"/>
</dbReference>
<organism evidence="7 8">
    <name type="scientific">Vitis vinifera</name>
    <name type="common">Grape</name>
    <dbReference type="NCBI Taxonomy" id="29760"/>
    <lineage>
        <taxon>Eukaryota</taxon>
        <taxon>Viridiplantae</taxon>
        <taxon>Streptophyta</taxon>
        <taxon>Embryophyta</taxon>
        <taxon>Tracheophyta</taxon>
        <taxon>Spermatophyta</taxon>
        <taxon>Magnoliopsida</taxon>
        <taxon>eudicotyledons</taxon>
        <taxon>Gunneridae</taxon>
        <taxon>Pentapetalae</taxon>
        <taxon>rosids</taxon>
        <taxon>Vitales</taxon>
        <taxon>Vitaceae</taxon>
        <taxon>Viteae</taxon>
        <taxon>Vitis</taxon>
    </lineage>
</organism>
<sequence>MNEAEMVIPHLFRCPISLDLFTDPVTLSTGQTYDRSSIEQWLAAGNLTCPVTMQKLHDPSMVPNHTLRHLIDQWLQTGQQVDPESLTVMGPGPSLAAMKCSLQSQESSLENKLETLKAIRVSSDELSSRNSYMIQLGFLPLLLELVFGQVEAEQYRDSLKLVEEALSCALKLLAFSELGCLNMLKEESKLESLVVLFKHGTPMIKTSVCNLLEAISSSSETKELCATLGTTHQLLQGIVLLVHHDCEASEAGIKAMLALCSVESNKENLIREGAVDGLISYISNAQVKEKSAAPLAIAVLEVLLGVESGREAVLNNPNGVKALVKMTFKVSDHQGSENAVSSLMVLCTDSLRAREEAISAGVLSQLLFLLQSQCSGTIKTKARMLLKLLRSKRIMDQNH</sequence>
<evidence type="ECO:0000259" key="6">
    <source>
        <dbReference type="PROSITE" id="PS51698"/>
    </source>
</evidence>
<dbReference type="SMART" id="SM00504">
    <property type="entry name" value="Ubox"/>
    <property type="match status" value="1"/>
</dbReference>
<evidence type="ECO:0000256" key="4">
    <source>
        <dbReference type="ARBA" id="ARBA00022786"/>
    </source>
</evidence>
<dbReference type="PANTHER" id="PTHR22849:SF103">
    <property type="entry name" value="U-BOX DOMAIN-CONTAINING PROTEIN"/>
    <property type="match status" value="1"/>
</dbReference>
<keyword evidence="3 5" id="KW-0808">Transferase</keyword>
<comment type="function">
    <text evidence="5">Functions as an E3 ubiquitin ligase.</text>
</comment>
<name>A0ABY9BUA3_VITVI</name>
<dbReference type="Pfam" id="PF04564">
    <property type="entry name" value="U-box"/>
    <property type="match status" value="1"/>
</dbReference>
<dbReference type="InterPro" id="IPR045185">
    <property type="entry name" value="PUB22/23/24-like"/>
</dbReference>
<keyword evidence="8" id="KW-1185">Reference proteome</keyword>
<evidence type="ECO:0000313" key="7">
    <source>
        <dbReference type="EMBL" id="WJZ86502.1"/>
    </source>
</evidence>
<dbReference type="Gene3D" id="1.25.10.10">
    <property type="entry name" value="Leucine-rich Repeat Variant"/>
    <property type="match status" value="1"/>
</dbReference>
<comment type="pathway">
    <text evidence="2 5">Protein modification; protein ubiquitination.</text>
</comment>
<evidence type="ECO:0000256" key="3">
    <source>
        <dbReference type="ARBA" id="ARBA00022679"/>
    </source>
</evidence>
<dbReference type="InterPro" id="IPR058678">
    <property type="entry name" value="ARM_PUB"/>
</dbReference>
<dbReference type="SUPFAM" id="SSF48371">
    <property type="entry name" value="ARM repeat"/>
    <property type="match status" value="1"/>
</dbReference>
<comment type="catalytic activity">
    <reaction evidence="1 5">
        <text>S-ubiquitinyl-[E2 ubiquitin-conjugating enzyme]-L-cysteine + [acceptor protein]-L-lysine = [E2 ubiquitin-conjugating enzyme]-L-cysteine + N(6)-ubiquitinyl-[acceptor protein]-L-lysine.</text>
        <dbReference type="EC" id="2.3.2.27"/>
    </reaction>
</comment>
<dbReference type="Proteomes" id="UP001227230">
    <property type="component" value="Chromosome 4"/>
</dbReference>
<dbReference type="InterPro" id="IPR045210">
    <property type="entry name" value="RING-Ubox_PUB"/>
</dbReference>
<evidence type="ECO:0000256" key="2">
    <source>
        <dbReference type="ARBA" id="ARBA00004906"/>
    </source>
</evidence>
<dbReference type="EMBL" id="CP126651">
    <property type="protein sequence ID" value="WJZ86502.1"/>
    <property type="molecule type" value="Genomic_DNA"/>
</dbReference>
<accession>A0ABY9BUA3</accession>
<keyword evidence="4 5" id="KW-0833">Ubl conjugation pathway</keyword>
<dbReference type="PANTHER" id="PTHR22849">
    <property type="entry name" value="WDSAM1 PROTEIN"/>
    <property type="match status" value="1"/>
</dbReference>
<evidence type="ECO:0000256" key="1">
    <source>
        <dbReference type="ARBA" id="ARBA00000900"/>
    </source>
</evidence>
<dbReference type="InterPro" id="IPR016024">
    <property type="entry name" value="ARM-type_fold"/>
</dbReference>
<dbReference type="EC" id="2.3.2.27" evidence="5"/>
<dbReference type="Gene3D" id="3.30.40.10">
    <property type="entry name" value="Zinc/RING finger domain, C3HC4 (zinc finger)"/>
    <property type="match status" value="1"/>
</dbReference>
<dbReference type="CDD" id="cd16664">
    <property type="entry name" value="RING-Ubox_PUB"/>
    <property type="match status" value="1"/>
</dbReference>
<dbReference type="InterPro" id="IPR013083">
    <property type="entry name" value="Znf_RING/FYVE/PHD"/>
</dbReference>
<protein>
    <recommendedName>
        <fullName evidence="5 6">U-box domain-containing protein</fullName>
        <ecNumber evidence="5">2.3.2.27</ecNumber>
    </recommendedName>
    <alternativeName>
        <fullName evidence="5">RING-type E3 ubiquitin transferase PUB</fullName>
    </alternativeName>
</protein>
<dbReference type="Pfam" id="PF25598">
    <property type="entry name" value="ARM_PUB"/>
    <property type="match status" value="1"/>
</dbReference>
<evidence type="ECO:0000256" key="5">
    <source>
        <dbReference type="RuleBase" id="RU369093"/>
    </source>
</evidence>
<evidence type="ECO:0000313" key="8">
    <source>
        <dbReference type="Proteomes" id="UP001227230"/>
    </source>
</evidence>